<dbReference type="AlphaFoldDB" id="A0A6J4CXU4"/>
<dbReference type="EMBL" id="AP019774">
    <property type="protein sequence ID" value="BCD70337.1"/>
    <property type="molecule type" value="Genomic_DNA"/>
</dbReference>
<evidence type="ECO:0000256" key="2">
    <source>
        <dbReference type="ARBA" id="ARBA00022679"/>
    </source>
</evidence>
<evidence type="ECO:0000313" key="4">
    <source>
        <dbReference type="EMBL" id="BCD46146.1"/>
    </source>
</evidence>
<evidence type="ECO:0000256" key="1">
    <source>
        <dbReference type="ARBA" id="ARBA00022603"/>
    </source>
</evidence>
<reference evidence="5 6" key="1">
    <citation type="submission" date="2019-06" db="EMBL/GenBank/DDBJ databases">
        <title>Complete genome sequence of Helicobacter suis SNTW101c.</title>
        <authorList>
            <person name="Rimbara E."/>
            <person name="Suzuki M."/>
            <person name="Matsui H."/>
            <person name="Nakamura M."/>
            <person name="Mori S."/>
            <person name="Shibayama K."/>
        </authorList>
    </citation>
    <scope>NUCLEOTIDE SEQUENCE [LARGE SCALE GENOMIC DNA]</scope>
    <source>
        <strain evidence="5 6">SNTW101c</strain>
    </source>
</reference>
<evidence type="ECO:0000259" key="3">
    <source>
        <dbReference type="Pfam" id="PF01555"/>
    </source>
</evidence>
<organism evidence="5 6">
    <name type="scientific">Helicobacter suis</name>
    <dbReference type="NCBI Taxonomy" id="104628"/>
    <lineage>
        <taxon>Bacteria</taxon>
        <taxon>Pseudomonadati</taxon>
        <taxon>Campylobacterota</taxon>
        <taxon>Epsilonproteobacteria</taxon>
        <taxon>Campylobacterales</taxon>
        <taxon>Helicobacteraceae</taxon>
        <taxon>Helicobacter</taxon>
    </lineage>
</organism>
<evidence type="ECO:0000313" key="6">
    <source>
        <dbReference type="Proteomes" id="UP000317935"/>
    </source>
</evidence>
<dbReference type="OrthoDB" id="9800801at2"/>
<dbReference type="Gene3D" id="3.40.50.150">
    <property type="entry name" value="Vaccinia Virus protein VP39"/>
    <property type="match status" value="1"/>
</dbReference>
<dbReference type="GO" id="GO:0003677">
    <property type="term" value="F:DNA binding"/>
    <property type="evidence" value="ECO:0007669"/>
    <property type="project" value="InterPro"/>
</dbReference>
<evidence type="ECO:0000313" key="7">
    <source>
        <dbReference type="Proteomes" id="UP000509742"/>
    </source>
</evidence>
<dbReference type="Pfam" id="PF01555">
    <property type="entry name" value="N6_N4_Mtase"/>
    <property type="match status" value="1"/>
</dbReference>
<dbReference type="EMBL" id="AP023036">
    <property type="protein sequence ID" value="BCD46146.1"/>
    <property type="molecule type" value="Genomic_DNA"/>
</dbReference>
<dbReference type="RefSeq" id="WP_034375358.1">
    <property type="nucleotide sequence ID" value="NZ_AP023042.1"/>
</dbReference>
<gene>
    <name evidence="4" type="ORF">NHP190020_11850</name>
    <name evidence="5" type="ORF">SNTW_09820</name>
</gene>
<evidence type="ECO:0000313" key="5">
    <source>
        <dbReference type="EMBL" id="BCD70337.1"/>
    </source>
</evidence>
<name>A0A6J4CXU4_9HELI</name>
<reference evidence="4 7" key="2">
    <citation type="submission" date="2020-04" db="EMBL/GenBank/DDBJ databases">
        <title>Genomic analysis of gastric non-Helicobacter pylori Helicobacters isolated in Japan.</title>
        <authorList>
            <person name="Suzuki M."/>
            <person name="Rimbara E."/>
        </authorList>
    </citation>
    <scope>NUCLEOTIDE SEQUENCE [LARGE SCALE GENOMIC DNA]</scope>
    <source>
        <strain evidence="4 7">NHP19-0020</strain>
    </source>
</reference>
<dbReference type="InterPro" id="IPR029063">
    <property type="entry name" value="SAM-dependent_MTases_sf"/>
</dbReference>
<keyword evidence="7" id="KW-1185">Reference proteome</keyword>
<dbReference type="Proteomes" id="UP000509742">
    <property type="component" value="Chromosome"/>
</dbReference>
<keyword evidence="2" id="KW-0808">Transferase</keyword>
<proteinExistence type="predicted"/>
<dbReference type="SUPFAM" id="SSF53335">
    <property type="entry name" value="S-adenosyl-L-methionine-dependent methyltransferases"/>
    <property type="match status" value="1"/>
</dbReference>
<feature type="domain" description="DNA methylase N-4/N-6" evidence="3">
    <location>
        <begin position="16"/>
        <end position="68"/>
    </location>
</feature>
<keyword evidence="1" id="KW-0489">Methyltransferase</keyword>
<sequence length="82" mass="9002">MATLRPKPPHKEALEVLERLLEVVPKNEEEPPIVLDCFCGSGSTGVACAQLGLDFIRVEIPKEYATQASINSEGFTTRFLIS</sequence>
<dbReference type="GO" id="GO:0032259">
    <property type="term" value="P:methylation"/>
    <property type="evidence" value="ECO:0007669"/>
    <property type="project" value="UniProtKB-KW"/>
</dbReference>
<accession>A0A6J4CXU4</accession>
<dbReference type="InterPro" id="IPR002941">
    <property type="entry name" value="DNA_methylase_N4/N6"/>
</dbReference>
<dbReference type="GO" id="GO:0008170">
    <property type="term" value="F:N-methyltransferase activity"/>
    <property type="evidence" value="ECO:0007669"/>
    <property type="project" value="InterPro"/>
</dbReference>
<protein>
    <recommendedName>
        <fullName evidence="3">DNA methylase N-4/N-6 domain-containing protein</fullName>
    </recommendedName>
</protein>
<dbReference type="Proteomes" id="UP000317935">
    <property type="component" value="Chromosome"/>
</dbReference>